<dbReference type="SUPFAM" id="SSF161111">
    <property type="entry name" value="Cation efflux protein transmembrane domain-like"/>
    <property type="match status" value="1"/>
</dbReference>
<evidence type="ECO:0000256" key="3">
    <source>
        <dbReference type="ARBA" id="ARBA00022448"/>
    </source>
</evidence>
<organism evidence="9">
    <name type="scientific">uncultured bacterium</name>
    <name type="common">gcode 4</name>
    <dbReference type="NCBI Taxonomy" id="1234023"/>
    <lineage>
        <taxon>Bacteria</taxon>
        <taxon>environmental samples</taxon>
    </lineage>
</organism>
<accession>K1XGQ6</accession>
<dbReference type="InterPro" id="IPR058533">
    <property type="entry name" value="Cation_efflux_TM"/>
</dbReference>
<dbReference type="InterPro" id="IPR002524">
    <property type="entry name" value="Cation_efflux"/>
</dbReference>
<dbReference type="Gene3D" id="3.30.70.1350">
    <property type="entry name" value="Cation efflux protein, cytoplasmic domain"/>
    <property type="match status" value="1"/>
</dbReference>
<dbReference type="GO" id="GO:0005886">
    <property type="term" value="C:plasma membrane"/>
    <property type="evidence" value="ECO:0007669"/>
    <property type="project" value="TreeGrafter"/>
</dbReference>
<dbReference type="Pfam" id="PF16916">
    <property type="entry name" value="ZT_dimer"/>
    <property type="match status" value="1"/>
</dbReference>
<comment type="similarity">
    <text evidence="2">Belongs to the cation diffusion facilitator (CDF) transporter (TC 2.A.4) family.</text>
</comment>
<name>K1XGQ6_9BACT</name>
<dbReference type="GO" id="GO:0015086">
    <property type="term" value="F:cadmium ion transmembrane transporter activity"/>
    <property type="evidence" value="ECO:0007669"/>
    <property type="project" value="TreeGrafter"/>
</dbReference>
<comment type="caution">
    <text evidence="9">The sequence shown here is derived from an EMBL/GenBank/DDBJ whole genome shotgun (WGS) entry which is preliminary data.</text>
</comment>
<feature type="domain" description="Cation efflux protein cytoplasmic" evidence="8">
    <location>
        <begin position="206"/>
        <end position="284"/>
    </location>
</feature>
<evidence type="ECO:0000259" key="8">
    <source>
        <dbReference type="Pfam" id="PF16916"/>
    </source>
</evidence>
<protein>
    <submittedName>
        <fullName evidence="9">Cation efflux protein</fullName>
    </submittedName>
</protein>
<keyword evidence="3" id="KW-0813">Transport</keyword>
<keyword evidence="5" id="KW-1133">Transmembrane helix</keyword>
<evidence type="ECO:0000256" key="4">
    <source>
        <dbReference type="ARBA" id="ARBA00022692"/>
    </source>
</evidence>
<comment type="subcellular location">
    <subcellularLocation>
        <location evidence="1">Membrane</location>
        <topology evidence="1">Multi-pass membrane protein</topology>
    </subcellularLocation>
</comment>
<dbReference type="Gene3D" id="1.20.1510.10">
    <property type="entry name" value="Cation efflux protein transmembrane domain"/>
    <property type="match status" value="1"/>
</dbReference>
<dbReference type="InterPro" id="IPR027470">
    <property type="entry name" value="Cation_efflux_CTD"/>
</dbReference>
<reference evidence="9" key="1">
    <citation type="journal article" date="2012" name="Science">
        <title>Fermentation, hydrogen, and sulfur metabolism in multiple uncultivated bacterial phyla.</title>
        <authorList>
            <person name="Wrighton K.C."/>
            <person name="Thomas B.C."/>
            <person name="Sharon I."/>
            <person name="Miller C.S."/>
            <person name="Castelle C.J."/>
            <person name="VerBerkmoes N.C."/>
            <person name="Wilkins M.J."/>
            <person name="Hettich R.L."/>
            <person name="Lipton M.S."/>
            <person name="Williams K.H."/>
            <person name="Long P.E."/>
            <person name="Banfield J.F."/>
        </authorList>
    </citation>
    <scope>NUCLEOTIDE SEQUENCE [LARGE SCALE GENOMIC DNA]</scope>
</reference>
<proteinExistence type="inferred from homology"/>
<dbReference type="GO" id="GO:0015093">
    <property type="term" value="F:ferrous iron transmembrane transporter activity"/>
    <property type="evidence" value="ECO:0007669"/>
    <property type="project" value="TreeGrafter"/>
</dbReference>
<evidence type="ECO:0000256" key="5">
    <source>
        <dbReference type="ARBA" id="ARBA00022989"/>
    </source>
</evidence>
<gene>
    <name evidence="9" type="ORF">ACD_78C00391G0005</name>
</gene>
<evidence type="ECO:0000313" key="9">
    <source>
        <dbReference type="EMBL" id="EKD29475.1"/>
    </source>
</evidence>
<keyword evidence="6" id="KW-0472">Membrane</keyword>
<dbReference type="PANTHER" id="PTHR43840:SF15">
    <property type="entry name" value="MITOCHONDRIAL METAL TRANSPORTER 1-RELATED"/>
    <property type="match status" value="1"/>
</dbReference>
<dbReference type="EMBL" id="AMFJ01034391">
    <property type="protein sequence ID" value="EKD29475.1"/>
    <property type="molecule type" value="Genomic_DNA"/>
</dbReference>
<dbReference type="Pfam" id="PF01545">
    <property type="entry name" value="Cation_efflux"/>
    <property type="match status" value="1"/>
</dbReference>
<evidence type="ECO:0000256" key="1">
    <source>
        <dbReference type="ARBA" id="ARBA00004141"/>
    </source>
</evidence>
<keyword evidence="4" id="KW-0812">Transmembrane</keyword>
<feature type="domain" description="Cation efflux protein transmembrane" evidence="7">
    <location>
        <begin position="8"/>
        <end position="202"/>
    </location>
</feature>
<evidence type="ECO:0000256" key="6">
    <source>
        <dbReference type="ARBA" id="ARBA00023136"/>
    </source>
</evidence>
<dbReference type="InterPro" id="IPR050291">
    <property type="entry name" value="CDF_Transporter"/>
</dbReference>
<evidence type="ECO:0000256" key="2">
    <source>
        <dbReference type="ARBA" id="ARBA00008114"/>
    </source>
</evidence>
<dbReference type="InterPro" id="IPR027469">
    <property type="entry name" value="Cation_efflux_TMD_sf"/>
</dbReference>
<dbReference type="GO" id="GO:0006882">
    <property type="term" value="P:intracellular zinc ion homeostasis"/>
    <property type="evidence" value="ECO:0007669"/>
    <property type="project" value="TreeGrafter"/>
</dbReference>
<dbReference type="PANTHER" id="PTHR43840">
    <property type="entry name" value="MITOCHONDRIAL METAL TRANSPORTER 1-RELATED"/>
    <property type="match status" value="1"/>
</dbReference>
<evidence type="ECO:0000259" key="7">
    <source>
        <dbReference type="Pfam" id="PF01545"/>
    </source>
</evidence>
<dbReference type="NCBIfam" id="TIGR01297">
    <property type="entry name" value="CDF"/>
    <property type="match status" value="1"/>
</dbReference>
<dbReference type="GO" id="GO:0015341">
    <property type="term" value="F:zinc efflux antiporter activity"/>
    <property type="evidence" value="ECO:0007669"/>
    <property type="project" value="TreeGrafter"/>
</dbReference>
<dbReference type="SUPFAM" id="SSF160240">
    <property type="entry name" value="Cation efflux protein cytoplasmic domain-like"/>
    <property type="match status" value="1"/>
</dbReference>
<dbReference type="InterPro" id="IPR036837">
    <property type="entry name" value="Cation_efflux_CTD_sf"/>
</dbReference>
<sequence length="292" mass="32785">MRSPQKAVMVASALAFTLAIIKFVGGIMTGSLTVISSSIDSLLDFFVSIINFFALKKSAQDKDDRYHYGYGKIEWIAALLEGLFIILSGCIITFLAIRKFLAEDYIIDTTFSLVFMIVSIIFTIIIVVYLDRVSRETNNLIIKSDSLHYKTDLFSNVGIIITILIIKLTGLFVIDLIVSFIISVYIIFGASKIIISAYHILMDKSLDEKDTKTIIDIINTTSSLVDSYHFLKTRCSGKDMFIEFHLVFNEDITLLEAHDVSDAIEQRLKKALKGATVIIHLDPYDDSHIEIG</sequence>
<dbReference type="AlphaFoldDB" id="K1XGQ6"/>